<reference evidence="1 2" key="1">
    <citation type="submission" date="2014-07" db="EMBL/GenBank/DDBJ databases">
        <title>Comparative analysis of Nitrosococcus oceani genome inventories of strains from Pacific and Atlantic gyres.</title>
        <authorList>
            <person name="Lim C.K."/>
            <person name="Wang L."/>
            <person name="Sayavedra-Soto L.A."/>
            <person name="Klotz M.G."/>
        </authorList>
    </citation>
    <scope>NUCLEOTIDE SEQUENCE [LARGE SCALE GENOMIC DNA]</scope>
    <source>
        <strain evidence="1 2">C-27</strain>
    </source>
</reference>
<gene>
    <name evidence="1" type="ORF">IB75_09955</name>
</gene>
<name>A0A0E2Z187_9GAMM</name>
<evidence type="ECO:0000313" key="1">
    <source>
        <dbReference type="EMBL" id="KFI19264.1"/>
    </source>
</evidence>
<sequence>MARYPRYAPTFEIKINGEKLPIAMRASVVSVSYQDGIEGADRVEITLANDNLRWLDHSLLQVDNGFTLSIGYAPDPLEEVFVGEITGVNASFPNGGMPTLTVVAHDFLQRLTMGTKDRAFALNVPCIGKFSLPDPHVVTLVSAVDLLIPVVDPAGAALSFLTLLVAYALDPLEAKQGIRLQQSQSDFDFLSMVAKENGWEMYIDHAMEPKGYVLRFQFLIQDYAPSATLKWGESLSEFTPRLSTVGQVAGISTRIWVPSIKMEFVLVLSWDFDRAAFDLMVFPGLGSLEELLGSTKAQGVLKIDAIGPATAPKKILSELLPRLNNRLTCSGSTIGDPRIKASRVVSFEGLGEQFSGLYRVTSATHTMDGSGYRTQFEARKEVWFGSIPVPKGVDGLVRVQGQRVGQ</sequence>
<dbReference type="AlphaFoldDB" id="A0A0E2Z187"/>
<dbReference type="OrthoDB" id="5398225at2"/>
<proteinExistence type="predicted"/>
<protein>
    <submittedName>
        <fullName evidence="1">Uncharacterized protein</fullName>
    </submittedName>
</protein>
<evidence type="ECO:0000313" key="2">
    <source>
        <dbReference type="Proteomes" id="UP000028839"/>
    </source>
</evidence>
<dbReference type="Proteomes" id="UP000028839">
    <property type="component" value="Unassembled WGS sequence"/>
</dbReference>
<dbReference type="EMBL" id="JPGN01000060">
    <property type="protein sequence ID" value="KFI19264.1"/>
    <property type="molecule type" value="Genomic_DNA"/>
</dbReference>
<comment type="caution">
    <text evidence="1">The sequence shown here is derived from an EMBL/GenBank/DDBJ whole genome shotgun (WGS) entry which is preliminary data.</text>
</comment>
<dbReference type="SUPFAM" id="SSF69279">
    <property type="entry name" value="Phage tail proteins"/>
    <property type="match status" value="1"/>
</dbReference>
<accession>A0A0E2Z187</accession>
<dbReference type="HOGENOM" id="CLU_692014_0_0_6"/>
<organism evidence="1 2">
    <name type="scientific">Nitrosococcus oceani C-27</name>
    <dbReference type="NCBI Taxonomy" id="314279"/>
    <lineage>
        <taxon>Bacteria</taxon>
        <taxon>Pseudomonadati</taxon>
        <taxon>Pseudomonadota</taxon>
        <taxon>Gammaproteobacteria</taxon>
        <taxon>Chromatiales</taxon>
        <taxon>Chromatiaceae</taxon>
        <taxon>Nitrosococcus</taxon>
    </lineage>
</organism>